<comment type="caution">
    <text evidence="4">The sequence shown here is derived from an EMBL/GenBank/DDBJ whole genome shotgun (WGS) entry which is preliminary data.</text>
</comment>
<dbReference type="GO" id="GO:0016020">
    <property type="term" value="C:membrane"/>
    <property type="evidence" value="ECO:0007669"/>
    <property type="project" value="GOC"/>
</dbReference>
<dbReference type="GO" id="GO:0006685">
    <property type="term" value="P:sphingomyelin catabolic process"/>
    <property type="evidence" value="ECO:0007669"/>
    <property type="project" value="TreeGrafter"/>
</dbReference>
<evidence type="ECO:0000259" key="3">
    <source>
        <dbReference type="Pfam" id="PF19272"/>
    </source>
</evidence>
<dbReference type="EMBL" id="NCKV01000214">
    <property type="protein sequence ID" value="RWS31290.1"/>
    <property type="molecule type" value="Genomic_DNA"/>
</dbReference>
<keyword evidence="2" id="KW-0325">Glycoprotein</keyword>
<protein>
    <submittedName>
        <fullName evidence="4">Sphingomyelin phosphodiesterase-like protein 2</fullName>
    </submittedName>
</protein>
<dbReference type="GO" id="GO:0046513">
    <property type="term" value="P:ceramide biosynthetic process"/>
    <property type="evidence" value="ECO:0007669"/>
    <property type="project" value="TreeGrafter"/>
</dbReference>
<accession>A0A443SUW2</accession>
<dbReference type="PANTHER" id="PTHR10340:SF34">
    <property type="entry name" value="SPHINGOMYELIN PHOSPHODIESTERASE"/>
    <property type="match status" value="1"/>
</dbReference>
<dbReference type="InterPro" id="IPR029052">
    <property type="entry name" value="Metallo-depent_PP-like"/>
</dbReference>
<dbReference type="Gene3D" id="3.60.21.10">
    <property type="match status" value="1"/>
</dbReference>
<evidence type="ECO:0000256" key="1">
    <source>
        <dbReference type="ARBA" id="ARBA00022801"/>
    </source>
</evidence>
<dbReference type="Proteomes" id="UP000288716">
    <property type="component" value="Unassembled WGS sequence"/>
</dbReference>
<dbReference type="PANTHER" id="PTHR10340">
    <property type="entry name" value="SPHINGOMYELIN PHOSPHODIESTERASE"/>
    <property type="match status" value="1"/>
</dbReference>
<feature type="domain" description="Sphingomyelin phosphodiesterase C-terminal" evidence="3">
    <location>
        <begin position="156"/>
        <end position="244"/>
    </location>
</feature>
<evidence type="ECO:0000256" key="2">
    <source>
        <dbReference type="ARBA" id="ARBA00023180"/>
    </source>
</evidence>
<evidence type="ECO:0000313" key="5">
    <source>
        <dbReference type="Proteomes" id="UP000288716"/>
    </source>
</evidence>
<dbReference type="AlphaFoldDB" id="A0A443SUW2"/>
<dbReference type="InterPro" id="IPR045473">
    <property type="entry name" value="ASM_C"/>
</dbReference>
<gene>
    <name evidence="4" type="ORF">B4U80_06239</name>
</gene>
<dbReference type="Pfam" id="PF19272">
    <property type="entry name" value="ASMase_C"/>
    <property type="match status" value="1"/>
</dbReference>
<dbReference type="GO" id="GO:0005764">
    <property type="term" value="C:lysosome"/>
    <property type="evidence" value="ECO:0007669"/>
    <property type="project" value="TreeGrafter"/>
</dbReference>
<keyword evidence="5" id="KW-1185">Reference proteome</keyword>
<sequence length="248" mass="29181">MSPHKAAGVWGDYRSCDTPVATIRNALEHISENHDYNVHFFSGGYYTVKVKPGFRVICINTNYCTRLNPWTLYDPIDPGKQLAWLTRELLEAEYAEDKVHIIGHIPPDNKECTQAWLFNFLRIIDRFQHTVLAQYYGHTHRDEFRILYSPYNLRKPISVAYIGPSITPFTENNPAYRVYKTDEKGYVKDHETYFFNLTEANKGQSPPKWIYEYKASKTFNLDDLGPEGWHRFVGRLIEDDHLFQHFHK</sequence>
<organism evidence="4 5">
    <name type="scientific">Leptotrombidium deliense</name>
    <dbReference type="NCBI Taxonomy" id="299467"/>
    <lineage>
        <taxon>Eukaryota</taxon>
        <taxon>Metazoa</taxon>
        <taxon>Ecdysozoa</taxon>
        <taxon>Arthropoda</taxon>
        <taxon>Chelicerata</taxon>
        <taxon>Arachnida</taxon>
        <taxon>Acari</taxon>
        <taxon>Acariformes</taxon>
        <taxon>Trombidiformes</taxon>
        <taxon>Prostigmata</taxon>
        <taxon>Anystina</taxon>
        <taxon>Parasitengona</taxon>
        <taxon>Trombiculoidea</taxon>
        <taxon>Trombiculidae</taxon>
        <taxon>Leptotrombidium</taxon>
    </lineage>
</organism>
<dbReference type="VEuPathDB" id="VectorBase:LDEU000749"/>
<dbReference type="GO" id="GO:0061750">
    <property type="term" value="F:acid sphingomyelin phosphodiesterase activity"/>
    <property type="evidence" value="ECO:0007669"/>
    <property type="project" value="TreeGrafter"/>
</dbReference>
<dbReference type="OrthoDB" id="282973at2759"/>
<dbReference type="GO" id="GO:0005615">
    <property type="term" value="C:extracellular space"/>
    <property type="evidence" value="ECO:0007669"/>
    <property type="project" value="TreeGrafter"/>
</dbReference>
<name>A0A443SUW2_9ACAR</name>
<dbReference type="SUPFAM" id="SSF56300">
    <property type="entry name" value="Metallo-dependent phosphatases"/>
    <property type="match status" value="1"/>
</dbReference>
<evidence type="ECO:0000313" key="4">
    <source>
        <dbReference type="EMBL" id="RWS31290.1"/>
    </source>
</evidence>
<reference evidence="4 5" key="1">
    <citation type="journal article" date="2018" name="Gigascience">
        <title>Genomes of trombidid mites reveal novel predicted allergens and laterally-transferred genes associated with secondary metabolism.</title>
        <authorList>
            <person name="Dong X."/>
            <person name="Chaisiri K."/>
            <person name="Xia D."/>
            <person name="Armstrong S.D."/>
            <person name="Fang Y."/>
            <person name="Donnelly M.J."/>
            <person name="Kadowaki T."/>
            <person name="McGarry J.W."/>
            <person name="Darby A.C."/>
            <person name="Makepeace B.L."/>
        </authorList>
    </citation>
    <scope>NUCLEOTIDE SEQUENCE [LARGE SCALE GENOMIC DNA]</scope>
    <source>
        <strain evidence="4">UoL-UT</strain>
    </source>
</reference>
<dbReference type="STRING" id="299467.A0A443SUW2"/>
<proteinExistence type="predicted"/>
<keyword evidence="1" id="KW-0378">Hydrolase</keyword>